<dbReference type="AlphaFoldDB" id="A0A328WM76"/>
<dbReference type="InterPro" id="IPR036249">
    <property type="entry name" value="Thioredoxin-like_sf"/>
</dbReference>
<dbReference type="Pfam" id="PF08534">
    <property type="entry name" value="Redoxin"/>
    <property type="match status" value="1"/>
</dbReference>
<dbReference type="OrthoDB" id="743079at2"/>
<comment type="subcellular location">
    <subcellularLocation>
        <location evidence="1">Cell envelope</location>
    </subcellularLocation>
</comment>
<evidence type="ECO:0000256" key="4">
    <source>
        <dbReference type="ARBA" id="ARBA00023284"/>
    </source>
</evidence>
<keyword evidence="6" id="KW-0413">Isomerase</keyword>
<protein>
    <submittedName>
        <fullName evidence="6">Thiol-disulfide isomerase/thioredoxin</fullName>
    </submittedName>
</protein>
<dbReference type="PANTHER" id="PTHR42852:SF6">
    <property type="entry name" value="THIOL:DISULFIDE INTERCHANGE PROTEIN DSBE"/>
    <property type="match status" value="1"/>
</dbReference>
<keyword evidence="7" id="KW-1185">Reference proteome</keyword>
<dbReference type="CDD" id="cd02966">
    <property type="entry name" value="TlpA_like_family"/>
    <property type="match status" value="1"/>
</dbReference>
<evidence type="ECO:0000256" key="1">
    <source>
        <dbReference type="ARBA" id="ARBA00004196"/>
    </source>
</evidence>
<sequence>MKFTGVGQDENNYLIQKNKVIEAKYGDQSNFENVLKIYTDEEAVFLENIKNIKKSMLEKLTASAIKNEKFIKNEKKEIDILALKYYEQYAPYHGYAINNKEYKTGEGFPKAGDDFDMNDEETFKHSYSYRNLISGIFQRIIYGTPSDDKTPFDKGMDKLKTIKSKMIRSELAKNLVYEMNLAATNIDSVYKGLMENSTDSVFNKETTLKYETLKKLVKGSPSPTFDYENVNGGKTSLESLKGKFVYIDVWATWCGPCIAEIPALKEVEKEYHGKNIEFVSISIDDKKDYEKWKKMVADKELKGIQLFADNDWKSDFVKKYAIDGIPRFILIDTEGKIVNADAPRPSDAKLKELLKEVGL</sequence>
<proteinExistence type="predicted"/>
<dbReference type="GO" id="GO:0017004">
    <property type="term" value="P:cytochrome complex assembly"/>
    <property type="evidence" value="ECO:0007669"/>
    <property type="project" value="UniProtKB-KW"/>
</dbReference>
<name>A0A328WM76_9FLAO</name>
<gene>
    <name evidence="6" type="ORF">B0I10_10973</name>
</gene>
<keyword evidence="2" id="KW-0201">Cytochrome c-type biogenesis</keyword>
<comment type="caution">
    <text evidence="6">The sequence shown here is derived from an EMBL/GenBank/DDBJ whole genome shotgun (WGS) entry which is preliminary data.</text>
</comment>
<keyword evidence="4" id="KW-0676">Redox-active center</keyword>
<keyword evidence="3" id="KW-1015">Disulfide bond</keyword>
<reference evidence="6 7" key="1">
    <citation type="submission" date="2018-06" db="EMBL/GenBank/DDBJ databases">
        <title>Genomic Encyclopedia of Type Strains, Phase III (KMG-III): the genomes of soil and plant-associated and newly described type strains.</title>
        <authorList>
            <person name="Whitman W."/>
        </authorList>
    </citation>
    <scope>NUCLEOTIDE SEQUENCE [LARGE SCALE GENOMIC DNA]</scope>
    <source>
        <strain evidence="6 7">CGMCC 1.12504</strain>
    </source>
</reference>
<evidence type="ECO:0000256" key="2">
    <source>
        <dbReference type="ARBA" id="ARBA00022748"/>
    </source>
</evidence>
<dbReference type="Gene3D" id="3.40.30.10">
    <property type="entry name" value="Glutaredoxin"/>
    <property type="match status" value="1"/>
</dbReference>
<evidence type="ECO:0000259" key="5">
    <source>
        <dbReference type="PROSITE" id="PS51352"/>
    </source>
</evidence>
<accession>A0A328WM76</accession>
<evidence type="ECO:0000313" key="6">
    <source>
        <dbReference type="EMBL" id="RAR47400.1"/>
    </source>
</evidence>
<dbReference type="Proteomes" id="UP000249518">
    <property type="component" value="Unassembled WGS sequence"/>
</dbReference>
<dbReference type="GO" id="GO:0016491">
    <property type="term" value="F:oxidoreductase activity"/>
    <property type="evidence" value="ECO:0007669"/>
    <property type="project" value="InterPro"/>
</dbReference>
<dbReference type="InterPro" id="IPR013766">
    <property type="entry name" value="Thioredoxin_domain"/>
</dbReference>
<dbReference type="EMBL" id="QLSV01000009">
    <property type="protein sequence ID" value="RAR47400.1"/>
    <property type="molecule type" value="Genomic_DNA"/>
</dbReference>
<dbReference type="RefSeq" id="WP_112086410.1">
    <property type="nucleotide sequence ID" value="NZ_QLSV01000009.1"/>
</dbReference>
<dbReference type="InterPro" id="IPR013740">
    <property type="entry name" value="Redoxin"/>
</dbReference>
<evidence type="ECO:0000313" key="7">
    <source>
        <dbReference type="Proteomes" id="UP000249518"/>
    </source>
</evidence>
<dbReference type="GO" id="GO:0030313">
    <property type="term" value="C:cell envelope"/>
    <property type="evidence" value="ECO:0007669"/>
    <property type="project" value="UniProtKB-SubCell"/>
</dbReference>
<organism evidence="6 7">
    <name type="scientific">Flavobacterium lacus</name>
    <dbReference type="NCBI Taxonomy" id="1353778"/>
    <lineage>
        <taxon>Bacteria</taxon>
        <taxon>Pseudomonadati</taxon>
        <taxon>Bacteroidota</taxon>
        <taxon>Flavobacteriia</taxon>
        <taxon>Flavobacteriales</taxon>
        <taxon>Flavobacteriaceae</taxon>
        <taxon>Flavobacterium</taxon>
    </lineage>
</organism>
<feature type="domain" description="Thioredoxin" evidence="5">
    <location>
        <begin position="216"/>
        <end position="359"/>
    </location>
</feature>
<dbReference type="PROSITE" id="PS51352">
    <property type="entry name" value="THIOREDOXIN_2"/>
    <property type="match status" value="1"/>
</dbReference>
<dbReference type="GO" id="GO:0016853">
    <property type="term" value="F:isomerase activity"/>
    <property type="evidence" value="ECO:0007669"/>
    <property type="project" value="UniProtKB-KW"/>
</dbReference>
<dbReference type="PANTHER" id="PTHR42852">
    <property type="entry name" value="THIOL:DISULFIDE INTERCHANGE PROTEIN DSBE"/>
    <property type="match status" value="1"/>
</dbReference>
<dbReference type="InterPro" id="IPR050553">
    <property type="entry name" value="Thioredoxin_ResA/DsbE_sf"/>
</dbReference>
<dbReference type="SUPFAM" id="SSF52833">
    <property type="entry name" value="Thioredoxin-like"/>
    <property type="match status" value="1"/>
</dbReference>
<evidence type="ECO:0000256" key="3">
    <source>
        <dbReference type="ARBA" id="ARBA00023157"/>
    </source>
</evidence>